<name>A0A8H7SI84_9FUNG</name>
<evidence type="ECO:0000313" key="2">
    <source>
        <dbReference type="EMBL" id="KAG2230909.1"/>
    </source>
</evidence>
<feature type="compositionally biased region" description="Low complexity" evidence="1">
    <location>
        <begin position="7"/>
        <end position="32"/>
    </location>
</feature>
<feature type="compositionally biased region" description="Polar residues" evidence="1">
    <location>
        <begin position="208"/>
        <end position="217"/>
    </location>
</feature>
<gene>
    <name evidence="2" type="ORF">INT48_000021</name>
</gene>
<dbReference type="AlphaFoldDB" id="A0A8H7SI84"/>
<proteinExistence type="predicted"/>
<evidence type="ECO:0000256" key="1">
    <source>
        <dbReference type="SAM" id="MobiDB-lite"/>
    </source>
</evidence>
<comment type="caution">
    <text evidence="2">The sequence shown here is derived from an EMBL/GenBank/DDBJ whole genome shotgun (WGS) entry which is preliminary data.</text>
</comment>
<feature type="compositionally biased region" description="Low complexity" evidence="1">
    <location>
        <begin position="103"/>
        <end position="158"/>
    </location>
</feature>
<dbReference type="EMBL" id="JAEPRE010000177">
    <property type="protein sequence ID" value="KAG2230909.1"/>
    <property type="molecule type" value="Genomic_DNA"/>
</dbReference>
<dbReference type="Proteomes" id="UP000613177">
    <property type="component" value="Unassembled WGS sequence"/>
</dbReference>
<accession>A0A8H7SI84</accession>
<evidence type="ECO:0000313" key="3">
    <source>
        <dbReference type="Proteomes" id="UP000613177"/>
    </source>
</evidence>
<feature type="compositionally biased region" description="Polar residues" evidence="1">
    <location>
        <begin position="39"/>
        <end position="52"/>
    </location>
</feature>
<organism evidence="2 3">
    <name type="scientific">Thamnidium elegans</name>
    <dbReference type="NCBI Taxonomy" id="101142"/>
    <lineage>
        <taxon>Eukaryota</taxon>
        <taxon>Fungi</taxon>
        <taxon>Fungi incertae sedis</taxon>
        <taxon>Mucoromycota</taxon>
        <taxon>Mucoromycotina</taxon>
        <taxon>Mucoromycetes</taxon>
        <taxon>Mucorales</taxon>
        <taxon>Mucorineae</taxon>
        <taxon>Mucoraceae</taxon>
        <taxon>Thamnidium</taxon>
    </lineage>
</organism>
<sequence>MNKYPNLPSISTLLTLPPSPPRIIVEDVQQQQQDEDNLSQRYLKSPNNSYNRLSPMLSPIDSYASSGTSSPNLTATHHSPLPAMLSLPPLQGDDPPRRLQRHSSISSSLSSPKQSFNSLWTSSAPPSPNPQSQNSPSLYSTSPSLYPISPSLYPTSPSHQDTPFSPLPQPIPKLQFQPTTNTTPSPAPTSPMILSSRSASPVEPLPPSTQIVLNESGQPVLKRRRGRPPSVREPALEGGWTFLTPTVWDVNNPQQQRPAATAASSSASLADSVMNGSMAAFTSSNMDMVLQMPRKKRGRKPKTHIVGNSCFVWKDITASRRSTKVIKEQKAALRKLEQAPE</sequence>
<reference evidence="2" key="1">
    <citation type="submission" date="2021-01" db="EMBL/GenBank/DDBJ databases">
        <title>Metabolic potential, ecology and presence of endohyphal bacteria is reflected in genomic diversity of Mucoromycotina.</title>
        <authorList>
            <person name="Muszewska A."/>
            <person name="Okrasinska A."/>
            <person name="Steczkiewicz K."/>
            <person name="Drgas O."/>
            <person name="Orlowska M."/>
            <person name="Perlinska-Lenart U."/>
            <person name="Aleksandrzak-Piekarczyk T."/>
            <person name="Szatraj K."/>
            <person name="Zielenkiewicz U."/>
            <person name="Pilsyk S."/>
            <person name="Malc E."/>
            <person name="Mieczkowski P."/>
            <person name="Kruszewska J.S."/>
            <person name="Biernat P."/>
            <person name="Pawlowska J."/>
        </authorList>
    </citation>
    <scope>NUCLEOTIDE SEQUENCE</scope>
    <source>
        <strain evidence="2">WA0000018081</strain>
    </source>
</reference>
<feature type="compositionally biased region" description="Low complexity" evidence="1">
    <location>
        <begin position="79"/>
        <end position="90"/>
    </location>
</feature>
<feature type="compositionally biased region" description="Polar residues" evidence="1">
    <location>
        <begin position="63"/>
        <end position="77"/>
    </location>
</feature>
<keyword evidence="3" id="KW-1185">Reference proteome</keyword>
<feature type="region of interest" description="Disordered" evidence="1">
    <location>
        <begin position="1"/>
        <end position="238"/>
    </location>
</feature>
<protein>
    <submittedName>
        <fullName evidence="2">Uncharacterized protein</fullName>
    </submittedName>
</protein>